<feature type="non-terminal residue" evidence="6">
    <location>
        <position position="1"/>
    </location>
</feature>
<dbReference type="GO" id="GO:0005829">
    <property type="term" value="C:cytosol"/>
    <property type="evidence" value="ECO:0007669"/>
    <property type="project" value="TreeGrafter"/>
</dbReference>
<dbReference type="SMART" id="SM00823">
    <property type="entry name" value="PKS_PP"/>
    <property type="match status" value="1"/>
</dbReference>
<evidence type="ECO:0000313" key="6">
    <source>
        <dbReference type="EMBL" id="SFY41389.1"/>
    </source>
</evidence>
<reference evidence="6 7" key="1">
    <citation type="submission" date="2016-11" db="EMBL/GenBank/DDBJ databases">
        <authorList>
            <person name="Jaros S."/>
            <person name="Januszkiewicz K."/>
            <person name="Wedrychowicz H."/>
        </authorList>
    </citation>
    <scope>NUCLEOTIDE SEQUENCE [LARGE SCALE GENOMIC DNA]</scope>
    <source>
        <strain evidence="6 7">OK807</strain>
    </source>
</reference>
<dbReference type="InterPro" id="IPR029058">
    <property type="entry name" value="AB_hydrolase_fold"/>
</dbReference>
<dbReference type="SUPFAM" id="SSF47336">
    <property type="entry name" value="ACP-like"/>
    <property type="match status" value="1"/>
</dbReference>
<protein>
    <submittedName>
        <fullName evidence="6">AMP-binding enzyme</fullName>
    </submittedName>
</protein>
<evidence type="ECO:0000256" key="4">
    <source>
        <dbReference type="ARBA" id="ARBA00022553"/>
    </source>
</evidence>
<dbReference type="InterPro" id="IPR020806">
    <property type="entry name" value="PKS_PP-bd"/>
</dbReference>
<evidence type="ECO:0000256" key="1">
    <source>
        <dbReference type="ARBA" id="ARBA00001957"/>
    </source>
</evidence>
<dbReference type="Gene3D" id="3.40.50.1820">
    <property type="entry name" value="alpha/beta hydrolase"/>
    <property type="match status" value="1"/>
</dbReference>
<dbReference type="AlphaFoldDB" id="A0A1K2F305"/>
<dbReference type="PROSITE" id="PS50075">
    <property type="entry name" value="CARRIER"/>
    <property type="match status" value="1"/>
</dbReference>
<dbReference type="GO" id="GO:0031177">
    <property type="term" value="F:phosphopantetheine binding"/>
    <property type="evidence" value="ECO:0007669"/>
    <property type="project" value="InterPro"/>
</dbReference>
<dbReference type="InterPro" id="IPR045851">
    <property type="entry name" value="AMP-bd_C_sf"/>
</dbReference>
<evidence type="ECO:0000313" key="7">
    <source>
        <dbReference type="Proteomes" id="UP000181909"/>
    </source>
</evidence>
<dbReference type="GO" id="GO:0044550">
    <property type="term" value="P:secondary metabolite biosynthetic process"/>
    <property type="evidence" value="ECO:0007669"/>
    <property type="project" value="TreeGrafter"/>
</dbReference>
<organism evidence="6 7">
    <name type="scientific">Streptomyces atratus</name>
    <dbReference type="NCBI Taxonomy" id="1893"/>
    <lineage>
        <taxon>Bacteria</taxon>
        <taxon>Bacillati</taxon>
        <taxon>Actinomycetota</taxon>
        <taxon>Actinomycetes</taxon>
        <taxon>Kitasatosporales</taxon>
        <taxon>Streptomycetaceae</taxon>
        <taxon>Streptomyces</taxon>
    </lineage>
</organism>
<keyword evidence="3" id="KW-0596">Phosphopantetheine</keyword>
<dbReference type="PROSITE" id="PS00012">
    <property type="entry name" value="PHOSPHOPANTETHEINE"/>
    <property type="match status" value="1"/>
</dbReference>
<dbReference type="GO" id="GO:0043041">
    <property type="term" value="P:amino acid activation for nonribosomal peptide biosynthetic process"/>
    <property type="evidence" value="ECO:0007669"/>
    <property type="project" value="TreeGrafter"/>
</dbReference>
<evidence type="ECO:0000256" key="3">
    <source>
        <dbReference type="ARBA" id="ARBA00022450"/>
    </source>
</evidence>
<evidence type="ECO:0000259" key="5">
    <source>
        <dbReference type="PROSITE" id="PS50075"/>
    </source>
</evidence>
<dbReference type="FunFam" id="1.10.1200.10:FF:000005">
    <property type="entry name" value="Nonribosomal peptide synthetase 1"/>
    <property type="match status" value="1"/>
</dbReference>
<dbReference type="InterPro" id="IPR025110">
    <property type="entry name" value="AMP-bd_C"/>
</dbReference>
<dbReference type="Pfam" id="PF13193">
    <property type="entry name" value="AMP-binding_C"/>
    <property type="match status" value="1"/>
</dbReference>
<dbReference type="PANTHER" id="PTHR45527:SF1">
    <property type="entry name" value="FATTY ACID SYNTHASE"/>
    <property type="match status" value="1"/>
</dbReference>
<dbReference type="OrthoDB" id="2472181at2"/>
<dbReference type="Gene3D" id="3.30.300.30">
    <property type="match status" value="1"/>
</dbReference>
<comment type="similarity">
    <text evidence="2">Belongs to the ATP-dependent AMP-binding enzyme family.</text>
</comment>
<dbReference type="InterPro" id="IPR009081">
    <property type="entry name" value="PP-bd_ACP"/>
</dbReference>
<proteinExistence type="inferred from homology"/>
<accession>A0A1K2F305</accession>
<dbReference type="Proteomes" id="UP000181909">
    <property type="component" value="Unassembled WGS sequence"/>
</dbReference>
<name>A0A1K2F305_STRAR</name>
<dbReference type="Gene3D" id="2.30.38.10">
    <property type="entry name" value="Luciferase, Domain 3"/>
    <property type="match status" value="1"/>
</dbReference>
<dbReference type="PANTHER" id="PTHR45527">
    <property type="entry name" value="NONRIBOSOMAL PEPTIDE SYNTHETASE"/>
    <property type="match status" value="1"/>
</dbReference>
<comment type="cofactor">
    <cofactor evidence="1">
        <name>pantetheine 4'-phosphate</name>
        <dbReference type="ChEBI" id="CHEBI:47942"/>
    </cofactor>
</comment>
<dbReference type="InterPro" id="IPR006162">
    <property type="entry name" value="Ppantetheine_attach_site"/>
</dbReference>
<dbReference type="EMBL" id="FPJO01000027">
    <property type="protein sequence ID" value="SFY41389.1"/>
    <property type="molecule type" value="Genomic_DNA"/>
</dbReference>
<dbReference type="InterPro" id="IPR036736">
    <property type="entry name" value="ACP-like_sf"/>
</dbReference>
<gene>
    <name evidence="6" type="ORF">SAMN02787144_102762</name>
</gene>
<sequence>ADRFVADPYGPAGTRMYRTGDLVRWNHQGSVEYLGRADQQVKLRGFRIEPGEIETVLAGRPGVAQATVVVREDRPGDKRLVAYLTVEEGARIEPEDVQRQVSGLLPEYMVPSAFVVLDEIPLTVNGKVDRRALPAPQFSNETTGRAPRTAKEEVLCGLFAEILGLPSVTIDDHFFHLGGHSLLATRLAGRIRTVLGVELSVATLFENPIVATLVEKLDGAEAARPRLRPMRRMGVTK</sequence>
<dbReference type="FunFam" id="3.30.300.30:FF:000010">
    <property type="entry name" value="Enterobactin synthetase component F"/>
    <property type="match status" value="1"/>
</dbReference>
<dbReference type="GO" id="GO:0017000">
    <property type="term" value="P:antibiotic biosynthetic process"/>
    <property type="evidence" value="ECO:0007669"/>
    <property type="project" value="UniProtKB-ARBA"/>
</dbReference>
<dbReference type="Pfam" id="PF00550">
    <property type="entry name" value="PP-binding"/>
    <property type="match status" value="1"/>
</dbReference>
<dbReference type="RefSeq" id="WP_143166577.1">
    <property type="nucleotide sequence ID" value="NZ_FPJO01000027.1"/>
</dbReference>
<keyword evidence="4" id="KW-0597">Phosphoprotein</keyword>
<dbReference type="STRING" id="1893.SAMN02787144_102762"/>
<evidence type="ECO:0000256" key="2">
    <source>
        <dbReference type="ARBA" id="ARBA00006432"/>
    </source>
</evidence>
<dbReference type="SUPFAM" id="SSF56801">
    <property type="entry name" value="Acetyl-CoA synthetase-like"/>
    <property type="match status" value="1"/>
</dbReference>
<feature type="domain" description="Carrier" evidence="5">
    <location>
        <begin position="146"/>
        <end position="221"/>
    </location>
</feature>